<dbReference type="InterPro" id="IPR011006">
    <property type="entry name" value="CheY-like_superfamily"/>
</dbReference>
<organism evidence="13 14">
    <name type="scientific">Desulfobotulus pelophilus</name>
    <dbReference type="NCBI Taxonomy" id="2823377"/>
    <lineage>
        <taxon>Bacteria</taxon>
        <taxon>Pseudomonadati</taxon>
        <taxon>Thermodesulfobacteriota</taxon>
        <taxon>Desulfobacteria</taxon>
        <taxon>Desulfobacterales</taxon>
        <taxon>Desulfobacteraceae</taxon>
        <taxon>Desulfobotulus</taxon>
    </lineage>
</organism>
<comment type="catalytic activity">
    <reaction evidence="1">
        <text>ATP + protein L-histidine = ADP + protein N-phospho-L-histidine.</text>
        <dbReference type="EC" id="2.7.13.3"/>
    </reaction>
</comment>
<evidence type="ECO:0000256" key="4">
    <source>
        <dbReference type="ARBA" id="ARBA00022679"/>
    </source>
</evidence>
<dbReference type="CDD" id="cd00130">
    <property type="entry name" value="PAS"/>
    <property type="match status" value="1"/>
</dbReference>
<dbReference type="SUPFAM" id="SSF47384">
    <property type="entry name" value="Homodimeric domain of signal transducing histidine kinase"/>
    <property type="match status" value="1"/>
</dbReference>
<evidence type="ECO:0000259" key="12">
    <source>
        <dbReference type="PROSITE" id="PS50110"/>
    </source>
</evidence>
<keyword evidence="7 13" id="KW-0067">ATP-binding</keyword>
<dbReference type="SMART" id="SM00388">
    <property type="entry name" value="HisKA"/>
    <property type="match status" value="1"/>
</dbReference>
<evidence type="ECO:0000256" key="8">
    <source>
        <dbReference type="ARBA" id="ARBA00023012"/>
    </source>
</evidence>
<feature type="domain" description="Histidine kinase" evidence="11">
    <location>
        <begin position="216"/>
        <end position="439"/>
    </location>
</feature>
<dbReference type="NCBIfam" id="TIGR00229">
    <property type="entry name" value="sensory_box"/>
    <property type="match status" value="1"/>
</dbReference>
<keyword evidence="6" id="KW-0418">Kinase</keyword>
<dbReference type="Pfam" id="PF00512">
    <property type="entry name" value="HisKA"/>
    <property type="match status" value="1"/>
</dbReference>
<dbReference type="SMART" id="SM00448">
    <property type="entry name" value="REC"/>
    <property type="match status" value="1"/>
</dbReference>
<reference evidence="13 14" key="1">
    <citation type="submission" date="2022-11" db="EMBL/GenBank/DDBJ databases">
        <title>Desulfobotulus tamanensis H1 sp. nov. - anaerobic, alkaliphilic, sulphate reducing bacterium isolated from terrestrial mud volcano.</title>
        <authorList>
            <person name="Frolova A."/>
            <person name="Merkel A.Y."/>
            <person name="Slobodkin A.I."/>
        </authorList>
    </citation>
    <scope>NUCLEOTIDE SEQUENCE [LARGE SCALE GENOMIC DNA]</scope>
    <source>
        <strain evidence="13 14">H1</strain>
    </source>
</reference>
<feature type="domain" description="Response regulatory" evidence="12">
    <location>
        <begin position="460"/>
        <end position="576"/>
    </location>
</feature>
<dbReference type="InterPro" id="IPR013767">
    <property type="entry name" value="PAS_fold"/>
</dbReference>
<dbReference type="InterPro" id="IPR004358">
    <property type="entry name" value="Sig_transdc_His_kin-like_C"/>
</dbReference>
<feature type="coiled-coil region" evidence="10">
    <location>
        <begin position="41"/>
        <end position="75"/>
    </location>
</feature>
<proteinExistence type="predicted"/>
<dbReference type="SUPFAM" id="SSF55785">
    <property type="entry name" value="PYP-like sensor domain (PAS domain)"/>
    <property type="match status" value="1"/>
</dbReference>
<keyword evidence="5" id="KW-0547">Nucleotide-binding</keyword>
<keyword evidence="3 9" id="KW-0597">Phosphoprotein</keyword>
<evidence type="ECO:0000256" key="10">
    <source>
        <dbReference type="SAM" id="Coils"/>
    </source>
</evidence>
<dbReference type="InterPro" id="IPR035965">
    <property type="entry name" value="PAS-like_dom_sf"/>
</dbReference>
<sequence>MTNQDNRSKAATGFREKAEAIAKERAVRMPEGSAAISSEEIQRVLHELRVHQIELEMQNEELRMAQAQIEAGMARYFDLYDLAPVGYCTVSEKGVILEANLTMATLLGVTRSLLVTQPISRFIVKDDQDIYYLHQKRIFETAEPQECDLRLVKPGSALIWVHLSGIVAQSVEGLPVCRLVLGDITGRKLAEEINEKLESQLIQVQKMESVGRLAGGVAHDFNNMLGIILGYTELALGRVLPNDPLHADLEEICKAAQRSADLTRQLLAFARKQIVAPKMLNLNVTVEGILKMLRRLIGEDICLSWNPGQGLWQIRMDPTQIDQILANLCVNARDAITGIGTVTVETHNIILDEEFCAEQAGFTPGEYVMLKVSDDGCGMDSKTLSLTFEPFFTTKEMGKGTGLGLATVYGIVKQNNGFINVDSEPGRGTAFYIYLPRYLGEPDPQREKAPAEVMVYGHETILLVEDEPGILKMTQTILERQGYTVLATSSPAEAVRLAREHCGRIDLLLTDVVMPEINGCDLARHLLAICPGIRCLFMSGYTANIIAHHGVLEERDHFIQKPFSIKALGGKLREILDA</sequence>
<dbReference type="Gene3D" id="3.30.450.20">
    <property type="entry name" value="PAS domain"/>
    <property type="match status" value="1"/>
</dbReference>
<keyword evidence="14" id="KW-1185">Reference proteome</keyword>
<dbReference type="SUPFAM" id="SSF52172">
    <property type="entry name" value="CheY-like"/>
    <property type="match status" value="1"/>
</dbReference>
<dbReference type="PANTHER" id="PTHR43065">
    <property type="entry name" value="SENSOR HISTIDINE KINASE"/>
    <property type="match status" value="1"/>
</dbReference>
<evidence type="ECO:0000256" key="5">
    <source>
        <dbReference type="ARBA" id="ARBA00022741"/>
    </source>
</evidence>
<dbReference type="Pfam" id="PF02518">
    <property type="entry name" value="HATPase_c"/>
    <property type="match status" value="1"/>
</dbReference>
<dbReference type="InterPro" id="IPR003661">
    <property type="entry name" value="HisK_dim/P_dom"/>
</dbReference>
<accession>A0ABT3N8U2</accession>
<evidence type="ECO:0000256" key="7">
    <source>
        <dbReference type="ARBA" id="ARBA00022840"/>
    </source>
</evidence>
<dbReference type="InterPro" id="IPR036097">
    <property type="entry name" value="HisK_dim/P_sf"/>
</dbReference>
<dbReference type="PRINTS" id="PR00344">
    <property type="entry name" value="BCTRLSENSOR"/>
</dbReference>
<evidence type="ECO:0000256" key="2">
    <source>
        <dbReference type="ARBA" id="ARBA00012438"/>
    </source>
</evidence>
<dbReference type="SMART" id="SM00091">
    <property type="entry name" value="PAS"/>
    <property type="match status" value="1"/>
</dbReference>
<dbReference type="Gene3D" id="3.30.565.10">
    <property type="entry name" value="Histidine kinase-like ATPase, C-terminal domain"/>
    <property type="match status" value="1"/>
</dbReference>
<dbReference type="CDD" id="cd00082">
    <property type="entry name" value="HisKA"/>
    <property type="match status" value="1"/>
</dbReference>
<dbReference type="Gene3D" id="1.10.287.130">
    <property type="match status" value="1"/>
</dbReference>
<dbReference type="GO" id="GO:0005524">
    <property type="term" value="F:ATP binding"/>
    <property type="evidence" value="ECO:0007669"/>
    <property type="project" value="UniProtKB-KW"/>
</dbReference>
<evidence type="ECO:0000313" key="13">
    <source>
        <dbReference type="EMBL" id="MCW7753452.1"/>
    </source>
</evidence>
<dbReference type="SUPFAM" id="SSF55874">
    <property type="entry name" value="ATPase domain of HSP90 chaperone/DNA topoisomerase II/histidine kinase"/>
    <property type="match status" value="1"/>
</dbReference>
<name>A0ABT3N8U2_9BACT</name>
<dbReference type="PANTHER" id="PTHR43065:SF42">
    <property type="entry name" value="TWO-COMPONENT SENSOR PPRA"/>
    <property type="match status" value="1"/>
</dbReference>
<evidence type="ECO:0000256" key="6">
    <source>
        <dbReference type="ARBA" id="ARBA00022777"/>
    </source>
</evidence>
<evidence type="ECO:0000259" key="11">
    <source>
        <dbReference type="PROSITE" id="PS50109"/>
    </source>
</evidence>
<dbReference type="Proteomes" id="UP001209681">
    <property type="component" value="Unassembled WGS sequence"/>
</dbReference>
<dbReference type="EC" id="2.7.13.3" evidence="2"/>
<dbReference type="InterPro" id="IPR000014">
    <property type="entry name" value="PAS"/>
</dbReference>
<dbReference type="EMBL" id="JAPFPW010000004">
    <property type="protein sequence ID" value="MCW7753452.1"/>
    <property type="molecule type" value="Genomic_DNA"/>
</dbReference>
<comment type="caution">
    <text evidence="13">The sequence shown here is derived from an EMBL/GenBank/DDBJ whole genome shotgun (WGS) entry which is preliminary data.</text>
</comment>
<protein>
    <recommendedName>
        <fullName evidence="2">histidine kinase</fullName>
        <ecNumber evidence="2">2.7.13.3</ecNumber>
    </recommendedName>
</protein>
<keyword evidence="8" id="KW-0902">Two-component regulatory system</keyword>
<evidence type="ECO:0000256" key="3">
    <source>
        <dbReference type="ARBA" id="ARBA00022553"/>
    </source>
</evidence>
<dbReference type="Gene3D" id="3.40.50.2300">
    <property type="match status" value="1"/>
</dbReference>
<dbReference type="PROSITE" id="PS50110">
    <property type="entry name" value="RESPONSE_REGULATORY"/>
    <property type="match status" value="1"/>
</dbReference>
<keyword evidence="4" id="KW-0808">Transferase</keyword>
<dbReference type="InterPro" id="IPR003594">
    <property type="entry name" value="HATPase_dom"/>
</dbReference>
<dbReference type="PROSITE" id="PS50109">
    <property type="entry name" value="HIS_KIN"/>
    <property type="match status" value="1"/>
</dbReference>
<dbReference type="Pfam" id="PF00072">
    <property type="entry name" value="Response_reg"/>
    <property type="match status" value="1"/>
</dbReference>
<evidence type="ECO:0000256" key="9">
    <source>
        <dbReference type="PROSITE-ProRule" id="PRU00169"/>
    </source>
</evidence>
<dbReference type="InterPro" id="IPR001789">
    <property type="entry name" value="Sig_transdc_resp-reg_receiver"/>
</dbReference>
<feature type="modified residue" description="4-aspartylphosphate" evidence="9">
    <location>
        <position position="511"/>
    </location>
</feature>
<dbReference type="RefSeq" id="WP_265424320.1">
    <property type="nucleotide sequence ID" value="NZ_JAPFPW010000004.1"/>
</dbReference>
<evidence type="ECO:0000313" key="14">
    <source>
        <dbReference type="Proteomes" id="UP001209681"/>
    </source>
</evidence>
<dbReference type="Pfam" id="PF00989">
    <property type="entry name" value="PAS"/>
    <property type="match status" value="1"/>
</dbReference>
<dbReference type="InterPro" id="IPR005467">
    <property type="entry name" value="His_kinase_dom"/>
</dbReference>
<gene>
    <name evidence="13" type="ORF">OOT00_05555</name>
</gene>
<dbReference type="SMART" id="SM00387">
    <property type="entry name" value="HATPase_c"/>
    <property type="match status" value="1"/>
</dbReference>
<dbReference type="InterPro" id="IPR036890">
    <property type="entry name" value="HATPase_C_sf"/>
</dbReference>
<evidence type="ECO:0000256" key="1">
    <source>
        <dbReference type="ARBA" id="ARBA00000085"/>
    </source>
</evidence>
<keyword evidence="10" id="KW-0175">Coiled coil</keyword>